<organism evidence="1 2">
    <name type="scientific">Cochliobolus heterostrophus (strain C5 / ATCC 48332 / race O)</name>
    <name type="common">Southern corn leaf blight fungus</name>
    <name type="synonym">Bipolaris maydis</name>
    <dbReference type="NCBI Taxonomy" id="701091"/>
    <lineage>
        <taxon>Eukaryota</taxon>
        <taxon>Fungi</taxon>
        <taxon>Dikarya</taxon>
        <taxon>Ascomycota</taxon>
        <taxon>Pezizomycotina</taxon>
        <taxon>Dothideomycetes</taxon>
        <taxon>Pleosporomycetidae</taxon>
        <taxon>Pleosporales</taxon>
        <taxon>Pleosporineae</taxon>
        <taxon>Pleosporaceae</taxon>
        <taxon>Bipolaris</taxon>
    </lineage>
</organism>
<gene>
    <name evidence="1" type="ORF">COCHEDRAFT_1019031</name>
</gene>
<dbReference type="AlphaFoldDB" id="M2UVR5"/>
<evidence type="ECO:0000313" key="1">
    <source>
        <dbReference type="EMBL" id="EMD97666.1"/>
    </source>
</evidence>
<dbReference type="EMBL" id="KB445569">
    <property type="protein sequence ID" value="EMD97666.1"/>
    <property type="molecule type" value="Genomic_DNA"/>
</dbReference>
<reference evidence="1 2" key="1">
    <citation type="journal article" date="2012" name="PLoS Pathog.">
        <title>Diverse lifestyles and strategies of plant pathogenesis encoded in the genomes of eighteen Dothideomycetes fungi.</title>
        <authorList>
            <person name="Ohm R.A."/>
            <person name="Feau N."/>
            <person name="Henrissat B."/>
            <person name="Schoch C.L."/>
            <person name="Horwitz B.A."/>
            <person name="Barry K.W."/>
            <person name="Condon B.J."/>
            <person name="Copeland A.C."/>
            <person name="Dhillon B."/>
            <person name="Glaser F."/>
            <person name="Hesse C.N."/>
            <person name="Kosti I."/>
            <person name="LaButti K."/>
            <person name="Lindquist E.A."/>
            <person name="Lucas S."/>
            <person name="Salamov A.A."/>
            <person name="Bradshaw R.E."/>
            <person name="Ciuffetti L."/>
            <person name="Hamelin R.C."/>
            <person name="Kema G.H.J."/>
            <person name="Lawrence C."/>
            <person name="Scott J.A."/>
            <person name="Spatafora J.W."/>
            <person name="Turgeon B.G."/>
            <person name="de Wit P.J.G.M."/>
            <person name="Zhong S."/>
            <person name="Goodwin S.B."/>
            <person name="Grigoriev I.V."/>
        </authorList>
    </citation>
    <scope>NUCLEOTIDE SEQUENCE [LARGE SCALE GENOMIC DNA]</scope>
    <source>
        <strain evidence="2">C5 / ATCC 48332 / race O</strain>
    </source>
</reference>
<dbReference type="HOGENOM" id="CLU_2084629_0_0_1"/>
<evidence type="ECO:0000313" key="2">
    <source>
        <dbReference type="Proteomes" id="UP000016936"/>
    </source>
</evidence>
<proteinExistence type="predicted"/>
<accession>M2UVR5</accession>
<dbReference type="Proteomes" id="UP000016936">
    <property type="component" value="Unassembled WGS sequence"/>
</dbReference>
<sequence length="117" mass="12575">MFASYAESFCSLPVDAEIAIKTLRLLNATGWSIGFPSFLRSPSPCLHTSESTRRRSAHLDDVTSISFTAPGHCTLHTRANMWLTPCIGLRYMGGGAYGTQETGTAGMMDGLNSTTVP</sequence>
<reference evidence="2" key="2">
    <citation type="journal article" date="2013" name="PLoS Genet.">
        <title>Comparative genome structure, secondary metabolite, and effector coding capacity across Cochliobolus pathogens.</title>
        <authorList>
            <person name="Condon B.J."/>
            <person name="Leng Y."/>
            <person name="Wu D."/>
            <person name="Bushley K.E."/>
            <person name="Ohm R.A."/>
            <person name="Otillar R."/>
            <person name="Martin J."/>
            <person name="Schackwitz W."/>
            <person name="Grimwood J."/>
            <person name="MohdZainudin N."/>
            <person name="Xue C."/>
            <person name="Wang R."/>
            <person name="Manning V.A."/>
            <person name="Dhillon B."/>
            <person name="Tu Z.J."/>
            <person name="Steffenson B.J."/>
            <person name="Salamov A."/>
            <person name="Sun H."/>
            <person name="Lowry S."/>
            <person name="LaButti K."/>
            <person name="Han J."/>
            <person name="Copeland A."/>
            <person name="Lindquist E."/>
            <person name="Barry K."/>
            <person name="Schmutz J."/>
            <person name="Baker S.E."/>
            <person name="Ciuffetti L.M."/>
            <person name="Grigoriev I.V."/>
            <person name="Zhong S."/>
            <person name="Turgeon B.G."/>
        </authorList>
    </citation>
    <scope>NUCLEOTIDE SEQUENCE [LARGE SCALE GENOMIC DNA]</scope>
    <source>
        <strain evidence="2">C5 / ATCC 48332 / race O</strain>
    </source>
</reference>
<name>M2UVR5_COCH5</name>
<keyword evidence="2" id="KW-1185">Reference proteome</keyword>
<protein>
    <submittedName>
        <fullName evidence="1">Uncharacterized protein</fullName>
    </submittedName>
</protein>